<dbReference type="EMBL" id="JBBGAZ010000006">
    <property type="protein sequence ID" value="MEJ5219116.1"/>
    <property type="molecule type" value="Genomic_DNA"/>
</dbReference>
<dbReference type="RefSeq" id="WP_339403937.1">
    <property type="nucleotide sequence ID" value="NZ_JBBGAZ010000006.1"/>
</dbReference>
<organism evidence="1 2">
    <name type="scientific">Cognatishimia coralii</name>
    <dbReference type="NCBI Taxonomy" id="3083254"/>
    <lineage>
        <taxon>Bacteria</taxon>
        <taxon>Pseudomonadati</taxon>
        <taxon>Pseudomonadota</taxon>
        <taxon>Alphaproteobacteria</taxon>
        <taxon>Rhodobacterales</taxon>
        <taxon>Paracoccaceae</taxon>
        <taxon>Cognatishimia</taxon>
    </lineage>
</organism>
<sequence length="87" mass="9911">MTTSNVREDSIVKLIGSWRTVDGSIQRDETEEQIEEMLSDCLETESYEDDGWAIILRNGKDGSKWRLTYVDTSTHGGGPRILEKMDD</sequence>
<name>A0ABU8QI64_9RHOB</name>
<evidence type="ECO:0000313" key="2">
    <source>
        <dbReference type="Proteomes" id="UP001368270"/>
    </source>
</evidence>
<dbReference type="Proteomes" id="UP001368270">
    <property type="component" value="Unassembled WGS sequence"/>
</dbReference>
<evidence type="ECO:0000313" key="1">
    <source>
        <dbReference type="EMBL" id="MEJ5219116.1"/>
    </source>
</evidence>
<comment type="caution">
    <text evidence="1">The sequence shown here is derived from an EMBL/GenBank/DDBJ whole genome shotgun (WGS) entry which is preliminary data.</text>
</comment>
<keyword evidence="2" id="KW-1185">Reference proteome</keyword>
<gene>
    <name evidence="1" type="ORF">WG622_12745</name>
</gene>
<proteinExistence type="predicted"/>
<reference evidence="1 2" key="1">
    <citation type="submission" date="2024-03" db="EMBL/GenBank/DDBJ databases">
        <title>Cognatishimia coralii sp. nov., a marine bacterium isolated from coral surrounding seawater.</title>
        <authorList>
            <person name="Liu X."/>
            <person name="Liu S."/>
            <person name="Sun H."/>
            <person name="Zhang Y."/>
        </authorList>
    </citation>
    <scope>NUCLEOTIDE SEQUENCE [LARGE SCALE GENOMIC DNA]</scope>
    <source>
        <strain evidence="1 2">D5M38</strain>
    </source>
</reference>
<protein>
    <submittedName>
        <fullName evidence="1">Uncharacterized protein</fullName>
    </submittedName>
</protein>
<accession>A0ABU8QI64</accession>